<dbReference type="SMART" id="SM00360">
    <property type="entry name" value="RRM"/>
    <property type="match status" value="1"/>
</dbReference>
<reference evidence="7" key="1">
    <citation type="submission" date="2025-08" db="UniProtKB">
        <authorList>
            <consortium name="RefSeq"/>
        </authorList>
    </citation>
    <scope>IDENTIFICATION</scope>
    <source>
        <strain evidence="7">USDA-PBARC FA_bdor</strain>
        <tissue evidence="7">Whole organism</tissue>
    </source>
</reference>
<evidence type="ECO:0000256" key="4">
    <source>
        <dbReference type="SAM" id="MobiDB-lite"/>
    </source>
</evidence>
<dbReference type="InterPro" id="IPR011990">
    <property type="entry name" value="TPR-like_helical_dom_sf"/>
</dbReference>
<dbReference type="SUPFAM" id="SSF48452">
    <property type="entry name" value="TPR-like"/>
    <property type="match status" value="1"/>
</dbReference>
<evidence type="ECO:0000313" key="6">
    <source>
        <dbReference type="Proteomes" id="UP000694866"/>
    </source>
</evidence>
<evidence type="ECO:0000256" key="3">
    <source>
        <dbReference type="PROSITE-ProRule" id="PRU00339"/>
    </source>
</evidence>
<dbReference type="Gene3D" id="3.30.70.330">
    <property type="match status" value="1"/>
</dbReference>
<feature type="repeat" description="TPR" evidence="3">
    <location>
        <begin position="222"/>
        <end position="255"/>
    </location>
</feature>
<dbReference type="InterPro" id="IPR000504">
    <property type="entry name" value="RRM_dom"/>
</dbReference>
<dbReference type="PROSITE" id="PS50005">
    <property type="entry name" value="TPR"/>
    <property type="match status" value="1"/>
</dbReference>
<dbReference type="InterPro" id="IPR035979">
    <property type="entry name" value="RBD_domain_sf"/>
</dbReference>
<gene>
    <name evidence="7" type="primary">LOC105271763</name>
</gene>
<feature type="compositionally biased region" description="Basic and acidic residues" evidence="4">
    <location>
        <begin position="72"/>
        <end position="81"/>
    </location>
</feature>
<dbReference type="InterPro" id="IPR012677">
    <property type="entry name" value="Nucleotide-bd_a/b_plait_sf"/>
</dbReference>
<accession>A0A9R1TLS4</accession>
<dbReference type="Proteomes" id="UP000694866">
    <property type="component" value="Unplaced"/>
</dbReference>
<protein>
    <recommendedName>
        <fullName evidence="5">RRM domain-containing protein</fullName>
    </recommendedName>
</protein>
<evidence type="ECO:0000259" key="5">
    <source>
        <dbReference type="PROSITE" id="PS50102"/>
    </source>
</evidence>
<evidence type="ECO:0000256" key="1">
    <source>
        <dbReference type="ARBA" id="ARBA00022884"/>
    </source>
</evidence>
<proteinExistence type="predicted"/>
<dbReference type="AlphaFoldDB" id="A0A9R1TLS4"/>
<dbReference type="GeneID" id="105271763"/>
<dbReference type="Pfam" id="PF13181">
    <property type="entry name" value="TPR_8"/>
    <property type="match status" value="1"/>
</dbReference>
<dbReference type="CDD" id="cd00590">
    <property type="entry name" value="RRM_SF"/>
    <property type="match status" value="1"/>
</dbReference>
<keyword evidence="3" id="KW-0802">TPR repeat</keyword>
<dbReference type="GO" id="GO:0003723">
    <property type="term" value="F:RNA binding"/>
    <property type="evidence" value="ECO:0007669"/>
    <property type="project" value="UniProtKB-UniRule"/>
</dbReference>
<name>A0A9R1TLS4_9HYME</name>
<evidence type="ECO:0000313" key="7">
    <source>
        <dbReference type="RefSeq" id="XP_011311800.1"/>
    </source>
</evidence>
<dbReference type="OrthoDB" id="2017782at2759"/>
<keyword evidence="1 2" id="KW-0694">RNA-binding</keyword>
<dbReference type="InterPro" id="IPR019734">
    <property type="entry name" value="TPR_rpt"/>
</dbReference>
<dbReference type="SUPFAM" id="SSF54928">
    <property type="entry name" value="RNA-binding domain, RBD"/>
    <property type="match status" value="1"/>
</dbReference>
<evidence type="ECO:0000256" key="2">
    <source>
        <dbReference type="PROSITE-ProRule" id="PRU00176"/>
    </source>
</evidence>
<sequence length="490" mass="55497">MCPKTSKSKTKAKEGTKNKQKTGEPGGDCKVARKKTKGEIKHDKKMRKKEAKLIGIGESEEQQSDSSNAGDRANENPRNDLDISTQVESAFVKSIIEKSGIRLGQNKGDDSSRPMKLSFTEEEIRDDSLNGFKSVKKRKITKPGIDKKSEELGFEAYKYIIEGKKDKGTEYLNRALALDHFDVRHYFNRSYSQLCTGDFEAALRDIEFVMNHNDFKDIVYLARMKCRQGQIFKRMEQYDKAKECFRDCLNLFPNTMSVRCELLHMKICQLKSMGFPETDVIFLLYDYPYLTFPNAITLLTEMAKSQCHQGIPPESSISITEDEEFESDTEENPCSARLFKDMTNFNLFTNDYVWFRDDKVKKNSQTATEAKSQSILESSQHVDLPNSTAVKELRVINASGAKKVVIKSQVENNVNNKAVWVGSVTSAITTSMLKRTFSVFGPVASVYKAKGSACAFVNFENMHSTHLALEAKSLEVNGITLPIKHKTRTR</sequence>
<dbReference type="RefSeq" id="XP_011311800.1">
    <property type="nucleotide sequence ID" value="XM_011313498.1"/>
</dbReference>
<feature type="region of interest" description="Disordered" evidence="4">
    <location>
        <begin position="1"/>
        <end position="82"/>
    </location>
</feature>
<dbReference type="KEGG" id="fas:105271763"/>
<feature type="compositionally biased region" description="Basic residues" evidence="4">
    <location>
        <begin position="1"/>
        <end position="10"/>
    </location>
</feature>
<feature type="domain" description="RRM" evidence="5">
    <location>
        <begin position="417"/>
        <end position="490"/>
    </location>
</feature>
<organism evidence="6 7">
    <name type="scientific">Fopius arisanus</name>
    <dbReference type="NCBI Taxonomy" id="64838"/>
    <lineage>
        <taxon>Eukaryota</taxon>
        <taxon>Metazoa</taxon>
        <taxon>Ecdysozoa</taxon>
        <taxon>Arthropoda</taxon>
        <taxon>Hexapoda</taxon>
        <taxon>Insecta</taxon>
        <taxon>Pterygota</taxon>
        <taxon>Neoptera</taxon>
        <taxon>Endopterygota</taxon>
        <taxon>Hymenoptera</taxon>
        <taxon>Apocrita</taxon>
        <taxon>Ichneumonoidea</taxon>
        <taxon>Braconidae</taxon>
        <taxon>Opiinae</taxon>
        <taxon>Fopius</taxon>
    </lineage>
</organism>
<dbReference type="PANTHER" id="PTHR47678:SF1">
    <property type="entry name" value="TETRATRICOPEPTIDE REPEAT PROTEIN 31"/>
    <property type="match status" value="1"/>
</dbReference>
<dbReference type="SMART" id="SM00028">
    <property type="entry name" value="TPR"/>
    <property type="match status" value="3"/>
</dbReference>
<dbReference type="Gene3D" id="1.25.40.10">
    <property type="entry name" value="Tetratricopeptide repeat domain"/>
    <property type="match status" value="1"/>
</dbReference>
<dbReference type="Pfam" id="PF00076">
    <property type="entry name" value="RRM_1"/>
    <property type="match status" value="1"/>
</dbReference>
<keyword evidence="6" id="KW-1185">Reference proteome</keyword>
<dbReference type="PROSITE" id="PS50102">
    <property type="entry name" value="RRM"/>
    <property type="match status" value="1"/>
</dbReference>
<dbReference type="PANTHER" id="PTHR47678">
    <property type="entry name" value="TETRATRICOPEPTIDE REPEAT PROTEIN 31"/>
    <property type="match status" value="1"/>
</dbReference>